<evidence type="ECO:0000313" key="1">
    <source>
        <dbReference type="EMBL" id="TVU44721.1"/>
    </source>
</evidence>
<proteinExistence type="predicted"/>
<dbReference type="AlphaFoldDB" id="A0A5J9W9S5"/>
<keyword evidence="2" id="KW-1185">Reference proteome</keyword>
<reference evidence="1 2" key="1">
    <citation type="journal article" date="2019" name="Sci. Rep.">
        <title>A high-quality genome of Eragrostis curvula grass provides insights into Poaceae evolution and supports new strategies to enhance forage quality.</title>
        <authorList>
            <person name="Carballo J."/>
            <person name="Santos B.A.C.M."/>
            <person name="Zappacosta D."/>
            <person name="Garbus I."/>
            <person name="Selva J.P."/>
            <person name="Gallo C.A."/>
            <person name="Diaz A."/>
            <person name="Albertini E."/>
            <person name="Caccamo M."/>
            <person name="Echenique V."/>
        </authorList>
    </citation>
    <scope>NUCLEOTIDE SEQUENCE [LARGE SCALE GENOMIC DNA]</scope>
    <source>
        <strain evidence="2">cv. Victoria</strain>
        <tissue evidence="1">Leaf</tissue>
    </source>
</reference>
<organism evidence="1 2">
    <name type="scientific">Eragrostis curvula</name>
    <name type="common">weeping love grass</name>
    <dbReference type="NCBI Taxonomy" id="38414"/>
    <lineage>
        <taxon>Eukaryota</taxon>
        <taxon>Viridiplantae</taxon>
        <taxon>Streptophyta</taxon>
        <taxon>Embryophyta</taxon>
        <taxon>Tracheophyta</taxon>
        <taxon>Spermatophyta</taxon>
        <taxon>Magnoliopsida</taxon>
        <taxon>Liliopsida</taxon>
        <taxon>Poales</taxon>
        <taxon>Poaceae</taxon>
        <taxon>PACMAD clade</taxon>
        <taxon>Chloridoideae</taxon>
        <taxon>Eragrostideae</taxon>
        <taxon>Eragrostidinae</taxon>
        <taxon>Eragrostis</taxon>
    </lineage>
</organism>
<name>A0A5J9W9S5_9POAL</name>
<evidence type="ECO:0000313" key="2">
    <source>
        <dbReference type="Proteomes" id="UP000324897"/>
    </source>
</evidence>
<dbReference type="Gramene" id="TVU44721">
    <property type="protein sequence ID" value="TVU44721"/>
    <property type="gene ID" value="EJB05_04173"/>
</dbReference>
<accession>A0A5J9W9S5</accession>
<dbReference type="Proteomes" id="UP000324897">
    <property type="component" value="Chromosome 5"/>
</dbReference>
<gene>
    <name evidence="1" type="ORF">EJB05_04173</name>
</gene>
<feature type="non-terminal residue" evidence="1">
    <location>
        <position position="1"/>
    </location>
</feature>
<comment type="caution">
    <text evidence="1">The sequence shown here is derived from an EMBL/GenBank/DDBJ whole genome shotgun (WGS) entry which is preliminary data.</text>
</comment>
<protein>
    <submittedName>
        <fullName evidence="1">Uncharacterized protein</fullName>
    </submittedName>
</protein>
<dbReference type="EMBL" id="RWGY01000004">
    <property type="protein sequence ID" value="TVU44721.1"/>
    <property type="molecule type" value="Genomic_DNA"/>
</dbReference>
<sequence length="75" mass="8544">MNPVMGQQVTGSRPITVPPFQFMALMLVMDTTAYEFLKSSGFLLLERTGPKRGIVMVADFLFWLDMRIKTGEKEE</sequence>